<dbReference type="InParanoid" id="A0A0V0QGU5"/>
<feature type="coiled-coil region" evidence="1">
    <location>
        <begin position="98"/>
        <end position="141"/>
    </location>
</feature>
<protein>
    <submittedName>
        <fullName evidence="2">Uncharacterized protein</fullName>
    </submittedName>
</protein>
<sequence>MKQLSVREIDTLIVTYEAQNNKNYYMFDLVIEAIEASQNKAKNFKKIIDFLLDTPPIAFQNQKGTSHSQIKNLFKFQNLDNLFQNLAQNQNNQQLNVEVQEQDQLEKIETEIEKQNDNEKNQNLNQNSLQDEQNIDILENKELVKIYDQEQQQLYNNEQNLSFTEFMKPNIQQNNIIEAILLIKKMELKQLIPELSSQAEEILQLQFQGVLQYANLLTLVNYLKQIEEVWLQSYQQSQNYFMDNQQQQSSSDEYDSQQNQKQTQNQELYCKFIDQYMPFIENFYLNNKIQKYDNVIVDYLKFFTQFQSQNMEVFNQIIKDLINILQFKQVKAYLIYQIIQTLSYKKINHNQLFELIFTKCFYQNSLKLYKLEAQDIIFYLSKLGYISEKYSQIQCNLLNLYSNQEFKIRFSQPTHLLWSLLLQGQFSFKSILFNENQKQSQQSQQIEHNEEELLTQDQKFNSRNKNSHVLFQNNISVDQDIQQQLLKSFLKHLEKNIQSLSNKTELSLLLDIYNFIQCEIELNKEKFWSLDNLQQNQNMQILKQIIEILENNINNLYNSRHGNYHQFKKLDQILEQQQENYNLEVYYRYQIQNISQKIQLDYFFPKQKIGVCIESGIYTNIDKVSPSGYSLMREIINKKIQNGLPLNQNQNQQTQTQNSNDINQVNKNHNNNNLQGLKIIYINKWQFQNLRGDDNEQIQYLVKQGLPLYQE</sequence>
<comment type="caution">
    <text evidence="2">The sequence shown here is derived from an EMBL/GenBank/DDBJ whole genome shotgun (WGS) entry which is preliminary data.</text>
</comment>
<organism evidence="2 3">
    <name type="scientific">Pseudocohnilembus persalinus</name>
    <name type="common">Ciliate</name>
    <dbReference type="NCBI Taxonomy" id="266149"/>
    <lineage>
        <taxon>Eukaryota</taxon>
        <taxon>Sar</taxon>
        <taxon>Alveolata</taxon>
        <taxon>Ciliophora</taxon>
        <taxon>Intramacronucleata</taxon>
        <taxon>Oligohymenophorea</taxon>
        <taxon>Scuticociliatia</taxon>
        <taxon>Philasterida</taxon>
        <taxon>Pseudocohnilembidae</taxon>
        <taxon>Pseudocohnilembus</taxon>
    </lineage>
</organism>
<reference evidence="2 3" key="1">
    <citation type="journal article" date="2015" name="Sci. Rep.">
        <title>Genome of the facultative scuticociliatosis pathogen Pseudocohnilembus persalinus provides insight into its virulence through horizontal gene transfer.</title>
        <authorList>
            <person name="Xiong J."/>
            <person name="Wang G."/>
            <person name="Cheng J."/>
            <person name="Tian M."/>
            <person name="Pan X."/>
            <person name="Warren A."/>
            <person name="Jiang C."/>
            <person name="Yuan D."/>
            <person name="Miao W."/>
        </authorList>
    </citation>
    <scope>NUCLEOTIDE SEQUENCE [LARGE SCALE GENOMIC DNA]</scope>
    <source>
        <strain evidence="2">36N120E</strain>
    </source>
</reference>
<feature type="coiled-coil region" evidence="1">
    <location>
        <begin position="532"/>
        <end position="559"/>
    </location>
</feature>
<dbReference type="EMBL" id="LDAU01000171">
    <property type="protein sequence ID" value="KRX01317.1"/>
    <property type="molecule type" value="Genomic_DNA"/>
</dbReference>
<dbReference type="Proteomes" id="UP000054937">
    <property type="component" value="Unassembled WGS sequence"/>
</dbReference>
<keyword evidence="1" id="KW-0175">Coiled coil</keyword>
<gene>
    <name evidence="2" type="ORF">PPERSA_11764</name>
</gene>
<evidence type="ECO:0000256" key="1">
    <source>
        <dbReference type="SAM" id="Coils"/>
    </source>
</evidence>
<accession>A0A0V0QGU5</accession>
<name>A0A0V0QGU5_PSEPJ</name>
<proteinExistence type="predicted"/>
<keyword evidence="3" id="KW-1185">Reference proteome</keyword>
<evidence type="ECO:0000313" key="2">
    <source>
        <dbReference type="EMBL" id="KRX01317.1"/>
    </source>
</evidence>
<dbReference type="AlphaFoldDB" id="A0A0V0QGU5"/>
<evidence type="ECO:0000313" key="3">
    <source>
        <dbReference type="Proteomes" id="UP000054937"/>
    </source>
</evidence>